<feature type="transmembrane region" description="Helical" evidence="1">
    <location>
        <begin position="21"/>
        <end position="44"/>
    </location>
</feature>
<dbReference type="InterPro" id="IPR005467">
    <property type="entry name" value="His_kinase_dom"/>
</dbReference>
<dbReference type="KEGG" id="nps:KRR39_03850"/>
<evidence type="ECO:0000256" key="1">
    <source>
        <dbReference type="SAM" id="Phobius"/>
    </source>
</evidence>
<dbReference type="RefSeq" id="WP_216940821.1">
    <property type="nucleotide sequence ID" value="NZ_CP077062.1"/>
</dbReference>
<evidence type="ECO:0000259" key="2">
    <source>
        <dbReference type="PROSITE" id="PS50109"/>
    </source>
</evidence>
<keyword evidence="4" id="KW-1185">Reference proteome</keyword>
<protein>
    <recommendedName>
        <fullName evidence="2">Histidine kinase domain-containing protein</fullName>
    </recommendedName>
</protein>
<dbReference type="Pfam" id="PF02518">
    <property type="entry name" value="HATPase_c"/>
    <property type="match status" value="1"/>
</dbReference>
<dbReference type="AlphaFoldDB" id="A0A975Y0Z6"/>
<evidence type="ECO:0000313" key="3">
    <source>
        <dbReference type="EMBL" id="QWZ08975.1"/>
    </source>
</evidence>
<feature type="transmembrane region" description="Helical" evidence="1">
    <location>
        <begin position="179"/>
        <end position="204"/>
    </location>
</feature>
<organism evidence="3 4">
    <name type="scientific">Nocardioides panacis</name>
    <dbReference type="NCBI Taxonomy" id="2849501"/>
    <lineage>
        <taxon>Bacteria</taxon>
        <taxon>Bacillati</taxon>
        <taxon>Actinomycetota</taxon>
        <taxon>Actinomycetes</taxon>
        <taxon>Propionibacteriales</taxon>
        <taxon>Nocardioidaceae</taxon>
        <taxon>Nocardioides</taxon>
    </lineage>
</organism>
<dbReference type="PROSITE" id="PS50109">
    <property type="entry name" value="HIS_KIN"/>
    <property type="match status" value="1"/>
</dbReference>
<sequence length="439" mass="44902">MAGERADREPGELQIPGPGSVLGPCVLAVSVGTALVSLVALLNVESLSPDALARDAFALGAAALFLAAAVLRLARWRVTTDPHSGLLAAAMVALCLISLPVGNLVGQVLRHDVQPGPALGARALGTAGCLALALRAMTVTDEGRPTDWVRTLRVSVVTALLGLAGLAGLVAVTPDRVSGPVLLGVVVEVALAGAWVAIGLAASVRDAVQPWAGRVAPLYASLGVVELLNALDQLRPGTWALPSSALLASVAMITAHSAYVDLLESTRLVAAVEHRTRQLSGDPHTAAVGPGTEQVTDFDVTEVVAAVVRPRLEAGQEIRLRGGVGVAHARSGDLAAAVERLLANAATHAPRSPVTVHVVAIDARIEISVTDRGPGMSALDAARAVGGLHGARSLMVRNGGSLELRNRIGGTTFVLVLPAAADQRAEVIVPRWDGVGQHA</sequence>
<keyword evidence="1" id="KW-0472">Membrane</keyword>
<feature type="transmembrane region" description="Helical" evidence="1">
    <location>
        <begin position="56"/>
        <end position="74"/>
    </location>
</feature>
<dbReference type="EMBL" id="CP077062">
    <property type="protein sequence ID" value="QWZ08975.1"/>
    <property type="molecule type" value="Genomic_DNA"/>
</dbReference>
<dbReference type="Proteomes" id="UP000683575">
    <property type="component" value="Chromosome"/>
</dbReference>
<evidence type="ECO:0000313" key="4">
    <source>
        <dbReference type="Proteomes" id="UP000683575"/>
    </source>
</evidence>
<reference evidence="3" key="1">
    <citation type="submission" date="2021-06" db="EMBL/GenBank/DDBJ databases">
        <title>Complete genome sequence of Nocardioides sp. G188.</title>
        <authorList>
            <person name="Im W.-T."/>
        </authorList>
    </citation>
    <scope>NUCLEOTIDE SEQUENCE</scope>
    <source>
        <strain evidence="3">G188</strain>
    </source>
</reference>
<proteinExistence type="predicted"/>
<feature type="transmembrane region" description="Helical" evidence="1">
    <location>
        <begin position="86"/>
        <end position="109"/>
    </location>
</feature>
<keyword evidence="1" id="KW-0812">Transmembrane</keyword>
<accession>A0A975Y0Z6</accession>
<feature type="domain" description="Histidine kinase" evidence="2">
    <location>
        <begin position="334"/>
        <end position="421"/>
    </location>
</feature>
<dbReference type="SMART" id="SM00387">
    <property type="entry name" value="HATPase_c"/>
    <property type="match status" value="1"/>
</dbReference>
<name>A0A975Y0Z6_9ACTN</name>
<feature type="transmembrane region" description="Helical" evidence="1">
    <location>
        <begin position="152"/>
        <end position="173"/>
    </location>
</feature>
<dbReference type="InterPro" id="IPR003594">
    <property type="entry name" value="HATPase_dom"/>
</dbReference>
<keyword evidence="1" id="KW-1133">Transmembrane helix</keyword>
<feature type="transmembrane region" description="Helical" evidence="1">
    <location>
        <begin position="121"/>
        <end position="140"/>
    </location>
</feature>
<gene>
    <name evidence="3" type="ORF">KRR39_03850</name>
</gene>